<organism evidence="1 2">
    <name type="scientific">Paenibacillus agilis</name>
    <dbReference type="NCBI Taxonomy" id="3020863"/>
    <lineage>
        <taxon>Bacteria</taxon>
        <taxon>Bacillati</taxon>
        <taxon>Bacillota</taxon>
        <taxon>Bacilli</taxon>
        <taxon>Bacillales</taxon>
        <taxon>Paenibacillaceae</taxon>
        <taxon>Paenibacillus</taxon>
    </lineage>
</organism>
<protein>
    <submittedName>
        <fullName evidence="1">Uncharacterized protein</fullName>
    </submittedName>
</protein>
<accession>A0A559J0Q7</accession>
<dbReference type="AlphaFoldDB" id="A0A559J0Q7"/>
<dbReference type="Proteomes" id="UP000318102">
    <property type="component" value="Unassembled WGS sequence"/>
</dbReference>
<evidence type="ECO:0000313" key="1">
    <source>
        <dbReference type="EMBL" id="TVX93464.1"/>
    </source>
</evidence>
<gene>
    <name evidence="1" type="ORF">FPZ44_10605</name>
</gene>
<proteinExistence type="predicted"/>
<dbReference type="EMBL" id="VNJK01000001">
    <property type="protein sequence ID" value="TVX93464.1"/>
    <property type="molecule type" value="Genomic_DNA"/>
</dbReference>
<sequence>MSRSTFFGDSCNFIAFSLKSIPVSPVLYYTEFTRHIVLLGFIRLGGMAVLTYDLQEVASAKGKLKNEVSGLYD</sequence>
<reference evidence="1 2" key="1">
    <citation type="submission" date="2019-07" db="EMBL/GenBank/DDBJ databases">
        <authorList>
            <person name="Kim J."/>
        </authorList>
    </citation>
    <scope>NUCLEOTIDE SEQUENCE [LARGE SCALE GENOMIC DNA]</scope>
    <source>
        <strain evidence="1 2">N4</strain>
    </source>
</reference>
<comment type="caution">
    <text evidence="1">The sequence shown here is derived from an EMBL/GenBank/DDBJ whole genome shotgun (WGS) entry which is preliminary data.</text>
</comment>
<name>A0A559J0Q7_9BACL</name>
<evidence type="ECO:0000313" key="2">
    <source>
        <dbReference type="Proteomes" id="UP000318102"/>
    </source>
</evidence>
<dbReference type="RefSeq" id="WP_144989981.1">
    <property type="nucleotide sequence ID" value="NZ_VNJK01000001.1"/>
</dbReference>
<keyword evidence="2" id="KW-1185">Reference proteome</keyword>